<dbReference type="InterPro" id="IPR000177">
    <property type="entry name" value="Apple"/>
</dbReference>
<evidence type="ECO:0000256" key="3">
    <source>
        <dbReference type="SAM" id="SignalP"/>
    </source>
</evidence>
<feature type="signal peptide" evidence="3">
    <location>
        <begin position="1"/>
        <end position="19"/>
    </location>
</feature>
<evidence type="ECO:0000313" key="5">
    <source>
        <dbReference type="EMBL" id="KAK7887056.1"/>
    </source>
</evidence>
<feature type="domain" description="Apple" evidence="4">
    <location>
        <begin position="20"/>
        <end position="91"/>
    </location>
</feature>
<dbReference type="Proteomes" id="UP001460270">
    <property type="component" value="Unassembled WGS sequence"/>
</dbReference>
<dbReference type="PROSITE" id="PS50948">
    <property type="entry name" value="PAN"/>
    <property type="match status" value="1"/>
</dbReference>
<name>A0AAW0MY72_9GOBI</name>
<dbReference type="SMART" id="SM00223">
    <property type="entry name" value="APPLE"/>
    <property type="match status" value="2"/>
</dbReference>
<dbReference type="AlphaFoldDB" id="A0AAW0MY72"/>
<keyword evidence="3" id="KW-0732">Signal</keyword>
<dbReference type="EMBL" id="JBBPFD010000019">
    <property type="protein sequence ID" value="KAK7887056.1"/>
    <property type="molecule type" value="Genomic_DNA"/>
</dbReference>
<dbReference type="Gene3D" id="3.50.4.10">
    <property type="entry name" value="Hepatocyte Growth Factor"/>
    <property type="match status" value="3"/>
</dbReference>
<reference evidence="6" key="1">
    <citation type="submission" date="2024-04" db="EMBL/GenBank/DDBJ databases">
        <title>Salinicola lusitanus LLJ914,a marine bacterium isolated from the Okinawa Trough.</title>
        <authorList>
            <person name="Li J."/>
        </authorList>
    </citation>
    <scope>NUCLEOTIDE SEQUENCE [LARGE SCALE GENOMIC DNA]</scope>
</reference>
<gene>
    <name evidence="5" type="ORF">WMY93_026677</name>
</gene>
<evidence type="ECO:0000256" key="1">
    <source>
        <dbReference type="ARBA" id="ARBA00022737"/>
    </source>
</evidence>
<dbReference type="InterPro" id="IPR003609">
    <property type="entry name" value="Pan_app"/>
</dbReference>
<sequence length="291" mass="33190">MEQTLALILICICAALCQGCDQGLRENVTFSGSANRLRFSPSARHCQLMCTQDPECERFTFNGRYCYLWRNGTFTQTFRAEIISGYNLRGCPQAKKLCLNEVFEGVTFFNKPYLSVKTDSHEECREKCLQDQQCQFYTFYLPSWRKRATAVLRGAFGNKNKSSTYELKFSMPIPTPFFKPLDNVFGGFSNNFDVDFGSGEVCPSQLEVDMQLEDGRYNIKFSAISVDHCQALYNINPECYVFMYIRDFKKKLNCLMKSDSGVHPEKTGIKIPGVTSGRAQKGCKVDFSAYK</sequence>
<feature type="chain" id="PRO_5043553120" description="Apple domain-containing protein" evidence="3">
    <location>
        <begin position="20"/>
        <end position="291"/>
    </location>
</feature>
<dbReference type="GO" id="GO:0006508">
    <property type="term" value="P:proteolysis"/>
    <property type="evidence" value="ECO:0007669"/>
    <property type="project" value="InterPro"/>
</dbReference>
<comment type="caution">
    <text evidence="5">The sequence shown here is derived from an EMBL/GenBank/DDBJ whole genome shotgun (WGS) entry which is preliminary data.</text>
</comment>
<dbReference type="SUPFAM" id="SSF57414">
    <property type="entry name" value="Hairpin loop containing domain-like"/>
    <property type="match status" value="1"/>
</dbReference>
<proteinExistence type="predicted"/>
<protein>
    <recommendedName>
        <fullName evidence="4">Apple domain-containing protein</fullName>
    </recommendedName>
</protein>
<evidence type="ECO:0000259" key="4">
    <source>
        <dbReference type="PROSITE" id="PS50948"/>
    </source>
</evidence>
<keyword evidence="2" id="KW-1015">Disulfide bond</keyword>
<evidence type="ECO:0000256" key="2">
    <source>
        <dbReference type="ARBA" id="ARBA00023157"/>
    </source>
</evidence>
<accession>A0AAW0MY72</accession>
<organism evidence="5 6">
    <name type="scientific">Mugilogobius chulae</name>
    <name type="common">yellowstripe goby</name>
    <dbReference type="NCBI Taxonomy" id="88201"/>
    <lineage>
        <taxon>Eukaryota</taxon>
        <taxon>Metazoa</taxon>
        <taxon>Chordata</taxon>
        <taxon>Craniata</taxon>
        <taxon>Vertebrata</taxon>
        <taxon>Euteleostomi</taxon>
        <taxon>Actinopterygii</taxon>
        <taxon>Neopterygii</taxon>
        <taxon>Teleostei</taxon>
        <taxon>Neoteleostei</taxon>
        <taxon>Acanthomorphata</taxon>
        <taxon>Gobiaria</taxon>
        <taxon>Gobiiformes</taxon>
        <taxon>Gobioidei</taxon>
        <taxon>Gobiidae</taxon>
        <taxon>Gobionellinae</taxon>
        <taxon>Mugilogobius</taxon>
    </lineage>
</organism>
<dbReference type="GO" id="GO:0005576">
    <property type="term" value="C:extracellular region"/>
    <property type="evidence" value="ECO:0007669"/>
    <property type="project" value="InterPro"/>
</dbReference>
<evidence type="ECO:0000313" key="6">
    <source>
        <dbReference type="Proteomes" id="UP001460270"/>
    </source>
</evidence>
<dbReference type="Pfam" id="PF00024">
    <property type="entry name" value="PAN_1"/>
    <property type="match status" value="2"/>
</dbReference>
<keyword evidence="6" id="KW-1185">Reference proteome</keyword>
<keyword evidence="1" id="KW-0677">Repeat</keyword>